<reference evidence="6 7" key="1">
    <citation type="submission" date="2023-05" db="EMBL/GenBank/DDBJ databases">
        <title>Draft genome of Paenibacillus sp. CCS26.</title>
        <authorList>
            <person name="Akita H."/>
            <person name="Shinto Y."/>
            <person name="Kimura Z."/>
        </authorList>
    </citation>
    <scope>NUCLEOTIDE SEQUENCE [LARGE SCALE GENOMIC DNA]</scope>
    <source>
        <strain evidence="6 7">CCS26</strain>
    </source>
</reference>
<dbReference type="InterPro" id="IPR001279">
    <property type="entry name" value="Metallo-B-lactamas"/>
</dbReference>
<evidence type="ECO:0000259" key="5">
    <source>
        <dbReference type="Pfam" id="PF12706"/>
    </source>
</evidence>
<accession>A0ABQ6NHU5</accession>
<comment type="catalytic activity">
    <reaction evidence="2">
        <text>3',5'-cyclic CMP + H2O = CMP + H(+)</text>
        <dbReference type="Rhea" id="RHEA:72675"/>
        <dbReference type="ChEBI" id="CHEBI:15377"/>
        <dbReference type="ChEBI" id="CHEBI:15378"/>
        <dbReference type="ChEBI" id="CHEBI:58003"/>
        <dbReference type="ChEBI" id="CHEBI:60377"/>
    </reaction>
    <physiologicalReaction direction="left-to-right" evidence="2">
        <dbReference type="Rhea" id="RHEA:72676"/>
    </physiologicalReaction>
</comment>
<evidence type="ECO:0000256" key="2">
    <source>
        <dbReference type="ARBA" id="ARBA00034221"/>
    </source>
</evidence>
<protein>
    <recommendedName>
        <fullName evidence="5">Metallo-beta-lactamase domain-containing protein</fullName>
    </recommendedName>
</protein>
<dbReference type="InterPro" id="IPR050114">
    <property type="entry name" value="UPF0173_UPF0282_UlaG_hydrolase"/>
</dbReference>
<proteinExistence type="predicted"/>
<organism evidence="6 7">
    <name type="scientific">Paenibacillus glycanilyticus</name>
    <dbReference type="NCBI Taxonomy" id="126569"/>
    <lineage>
        <taxon>Bacteria</taxon>
        <taxon>Bacillati</taxon>
        <taxon>Bacillota</taxon>
        <taxon>Bacilli</taxon>
        <taxon>Bacillales</taxon>
        <taxon>Paenibacillaceae</taxon>
        <taxon>Paenibacillus</taxon>
    </lineage>
</organism>
<evidence type="ECO:0000256" key="3">
    <source>
        <dbReference type="ARBA" id="ARBA00034301"/>
    </source>
</evidence>
<evidence type="ECO:0000313" key="6">
    <source>
        <dbReference type="EMBL" id="GMK44108.1"/>
    </source>
</evidence>
<keyword evidence="1" id="KW-0378">Hydrolase</keyword>
<feature type="domain" description="Metallo-beta-lactamase" evidence="5">
    <location>
        <begin position="20"/>
        <end position="213"/>
    </location>
</feature>
<keyword evidence="7" id="KW-1185">Reference proteome</keyword>
<dbReference type="EMBL" id="BTCL01000003">
    <property type="protein sequence ID" value="GMK44108.1"/>
    <property type="molecule type" value="Genomic_DNA"/>
</dbReference>
<evidence type="ECO:0000256" key="1">
    <source>
        <dbReference type="ARBA" id="ARBA00022801"/>
    </source>
</evidence>
<dbReference type="RefSeq" id="WP_317979173.1">
    <property type="nucleotide sequence ID" value="NZ_BTCL01000003.1"/>
</dbReference>
<comment type="catalytic activity">
    <reaction evidence="4">
        <text>3',5'-cyclic UMP + H2O = UMP + H(+)</text>
        <dbReference type="Rhea" id="RHEA:70575"/>
        <dbReference type="ChEBI" id="CHEBI:15377"/>
        <dbReference type="ChEBI" id="CHEBI:15378"/>
        <dbReference type="ChEBI" id="CHEBI:57865"/>
        <dbReference type="ChEBI" id="CHEBI:184387"/>
    </reaction>
    <physiologicalReaction direction="left-to-right" evidence="4">
        <dbReference type="Rhea" id="RHEA:70576"/>
    </physiologicalReaction>
</comment>
<dbReference type="PANTHER" id="PTHR43546:SF9">
    <property type="entry name" value="L-ASCORBATE-6-PHOSPHATE LACTONASE ULAG-RELATED"/>
    <property type="match status" value="1"/>
</dbReference>
<evidence type="ECO:0000313" key="7">
    <source>
        <dbReference type="Proteomes" id="UP001285921"/>
    </source>
</evidence>
<dbReference type="Proteomes" id="UP001285921">
    <property type="component" value="Unassembled WGS sequence"/>
</dbReference>
<dbReference type="InterPro" id="IPR036866">
    <property type="entry name" value="RibonucZ/Hydroxyglut_hydro"/>
</dbReference>
<comment type="function">
    <text evidence="3">Counteracts the endogenous Pycsar antiviral defense system. Phosphodiesterase that enables metal-dependent hydrolysis of host cyclic nucleotide Pycsar defense signals such as cCMP and cUMP.</text>
</comment>
<dbReference type="Gene3D" id="3.60.15.10">
    <property type="entry name" value="Ribonuclease Z/Hydroxyacylglutathione hydrolase-like"/>
    <property type="match status" value="1"/>
</dbReference>
<sequence>MNIQLIRHATLWLDYAGVQFLVDPMFSDAGVNPPIMNATNDRRNPLVPLPFPMEKLLQPDVILVSHLHPDHWDAAAIEALPKSTPLFCQPGDFAAITGQHFSNVTEIGQSAIYKGITISRTSGRHGTGEIGQKMGQVSGFVLQAEGEPTLYIAGDTIWCDEVKHALDAFKPDVAVVNAGGAQFAVGDPITMNADDVIRVCRYAPSAKVVAVHMDTINHCLVTRDILAEALSTEGLLGQVLIPADGQRLTLDK</sequence>
<name>A0ABQ6NHU5_9BACL</name>
<dbReference type="Pfam" id="PF12706">
    <property type="entry name" value="Lactamase_B_2"/>
    <property type="match status" value="1"/>
</dbReference>
<dbReference type="PANTHER" id="PTHR43546">
    <property type="entry name" value="UPF0173 METAL-DEPENDENT HYDROLASE MJ1163-RELATED"/>
    <property type="match status" value="1"/>
</dbReference>
<comment type="caution">
    <text evidence="6">The sequence shown here is derived from an EMBL/GenBank/DDBJ whole genome shotgun (WGS) entry which is preliminary data.</text>
</comment>
<evidence type="ECO:0000256" key="4">
    <source>
        <dbReference type="ARBA" id="ARBA00048505"/>
    </source>
</evidence>
<dbReference type="SUPFAM" id="SSF56281">
    <property type="entry name" value="Metallo-hydrolase/oxidoreductase"/>
    <property type="match status" value="1"/>
</dbReference>
<gene>
    <name evidence="6" type="ORF">PghCCS26_12350</name>
</gene>